<name>A0A1E3NTA1_9ASCO</name>
<sequence>MLRRILKLDNVVPKRLGGLIPSPRYFTSYYPIRNAEDQSDGGHSHTHNGTPCSGHTHNHNHSHNHAGIADRNTLKMDKPMLMLAFTCKKCDTRSSHVMSKQAYQHGTILVQCPGCKFRHLVSDHLKIFSDHRIKLEDIMKAQGENIRTDTTDLVFEDIPESLKKLIGHHAKNAPAEYKKEIEFSEETPKLSSKADEGDSNKATN</sequence>
<dbReference type="RefSeq" id="XP_019020415.1">
    <property type="nucleotide sequence ID" value="XM_019160524.1"/>
</dbReference>
<dbReference type="GO" id="GO:0051087">
    <property type="term" value="F:protein-folding chaperone binding"/>
    <property type="evidence" value="ECO:0007669"/>
    <property type="project" value="TreeGrafter"/>
</dbReference>
<feature type="region of interest" description="Disordered" evidence="5">
    <location>
        <begin position="176"/>
        <end position="204"/>
    </location>
</feature>
<dbReference type="GO" id="GO:0008270">
    <property type="term" value="F:zinc ion binding"/>
    <property type="evidence" value="ECO:0007669"/>
    <property type="project" value="UniProtKB-KW"/>
</dbReference>
<keyword evidence="1" id="KW-0479">Metal-binding</keyword>
<reference evidence="7 8" key="1">
    <citation type="journal article" date="2016" name="Proc. Natl. Acad. Sci. U.S.A.">
        <title>Comparative genomics of biotechnologically important yeasts.</title>
        <authorList>
            <person name="Riley R."/>
            <person name="Haridas S."/>
            <person name="Wolfe K.H."/>
            <person name="Lopes M.R."/>
            <person name="Hittinger C.T."/>
            <person name="Goeker M."/>
            <person name="Salamov A.A."/>
            <person name="Wisecaver J.H."/>
            <person name="Long T.M."/>
            <person name="Calvey C.H."/>
            <person name="Aerts A.L."/>
            <person name="Barry K.W."/>
            <person name="Choi C."/>
            <person name="Clum A."/>
            <person name="Coughlan A.Y."/>
            <person name="Deshpande S."/>
            <person name="Douglass A.P."/>
            <person name="Hanson S.J."/>
            <person name="Klenk H.-P."/>
            <person name="LaButti K.M."/>
            <person name="Lapidus A."/>
            <person name="Lindquist E.A."/>
            <person name="Lipzen A.M."/>
            <person name="Meier-Kolthoff J.P."/>
            <person name="Ohm R.A."/>
            <person name="Otillar R.P."/>
            <person name="Pangilinan J.L."/>
            <person name="Peng Y."/>
            <person name="Rokas A."/>
            <person name="Rosa C.A."/>
            <person name="Scheuner C."/>
            <person name="Sibirny A.A."/>
            <person name="Slot J.C."/>
            <person name="Stielow J.B."/>
            <person name="Sun H."/>
            <person name="Kurtzman C.P."/>
            <person name="Blackwell M."/>
            <person name="Grigoriev I.V."/>
            <person name="Jeffries T.W."/>
        </authorList>
    </citation>
    <scope>NUCLEOTIDE SEQUENCE [LARGE SCALE GENOMIC DNA]</scope>
    <source>
        <strain evidence="7 8">NRRL Y-2026</strain>
    </source>
</reference>
<dbReference type="Pfam" id="PF05180">
    <property type="entry name" value="zf-DNL"/>
    <property type="match status" value="1"/>
</dbReference>
<dbReference type="GO" id="GO:0050821">
    <property type="term" value="P:protein stabilization"/>
    <property type="evidence" value="ECO:0007669"/>
    <property type="project" value="TreeGrafter"/>
</dbReference>
<protein>
    <recommendedName>
        <fullName evidence="6">DNL-type domain-containing protein</fullName>
    </recommendedName>
</protein>
<feature type="domain" description="DNL-type" evidence="6">
    <location>
        <begin position="76"/>
        <end position="171"/>
    </location>
</feature>
<dbReference type="OrthoDB" id="512667at2759"/>
<dbReference type="InterPro" id="IPR024158">
    <property type="entry name" value="Mt_import_TIM15"/>
</dbReference>
<dbReference type="GO" id="GO:0030150">
    <property type="term" value="P:protein import into mitochondrial matrix"/>
    <property type="evidence" value="ECO:0007669"/>
    <property type="project" value="TreeGrafter"/>
</dbReference>
<evidence type="ECO:0000256" key="1">
    <source>
        <dbReference type="ARBA" id="ARBA00022723"/>
    </source>
</evidence>
<keyword evidence="8" id="KW-1185">Reference proteome</keyword>
<dbReference type="InterPro" id="IPR007853">
    <property type="entry name" value="Znf_DNL-typ"/>
</dbReference>
<feature type="region of interest" description="Disordered" evidence="5">
    <location>
        <begin position="36"/>
        <end position="66"/>
    </location>
</feature>
<organism evidence="7 8">
    <name type="scientific">Pichia membranifaciens NRRL Y-2026</name>
    <dbReference type="NCBI Taxonomy" id="763406"/>
    <lineage>
        <taxon>Eukaryota</taxon>
        <taxon>Fungi</taxon>
        <taxon>Dikarya</taxon>
        <taxon>Ascomycota</taxon>
        <taxon>Saccharomycotina</taxon>
        <taxon>Pichiomycetes</taxon>
        <taxon>Pichiales</taxon>
        <taxon>Pichiaceae</taxon>
        <taxon>Pichia</taxon>
    </lineage>
</organism>
<dbReference type="GO" id="GO:0005739">
    <property type="term" value="C:mitochondrion"/>
    <property type="evidence" value="ECO:0007669"/>
    <property type="project" value="TreeGrafter"/>
</dbReference>
<evidence type="ECO:0000313" key="8">
    <source>
        <dbReference type="Proteomes" id="UP000094455"/>
    </source>
</evidence>
<keyword evidence="2 4" id="KW-0863">Zinc-finger</keyword>
<dbReference type="AlphaFoldDB" id="A0A1E3NTA1"/>
<dbReference type="GeneID" id="30177211"/>
<evidence type="ECO:0000256" key="3">
    <source>
        <dbReference type="ARBA" id="ARBA00022833"/>
    </source>
</evidence>
<evidence type="ECO:0000259" key="6">
    <source>
        <dbReference type="PROSITE" id="PS51501"/>
    </source>
</evidence>
<evidence type="ECO:0000256" key="4">
    <source>
        <dbReference type="PROSITE-ProRule" id="PRU00834"/>
    </source>
</evidence>
<proteinExistence type="predicted"/>
<dbReference type="PROSITE" id="PS51501">
    <property type="entry name" value="ZF_DNL"/>
    <property type="match status" value="1"/>
</dbReference>
<keyword evidence="3" id="KW-0862">Zinc</keyword>
<accession>A0A1E3NTA1</accession>
<dbReference type="PANTHER" id="PTHR20922:SF13">
    <property type="entry name" value="DNL-TYPE ZINC FINGER PROTEIN"/>
    <property type="match status" value="1"/>
</dbReference>
<dbReference type="Proteomes" id="UP000094455">
    <property type="component" value="Unassembled WGS sequence"/>
</dbReference>
<dbReference type="GO" id="GO:0006457">
    <property type="term" value="P:protein folding"/>
    <property type="evidence" value="ECO:0007669"/>
    <property type="project" value="TreeGrafter"/>
</dbReference>
<evidence type="ECO:0000256" key="2">
    <source>
        <dbReference type="ARBA" id="ARBA00022771"/>
    </source>
</evidence>
<dbReference type="EMBL" id="KV454001">
    <property type="protein sequence ID" value="ODQ49302.1"/>
    <property type="molecule type" value="Genomic_DNA"/>
</dbReference>
<dbReference type="PANTHER" id="PTHR20922">
    <property type="entry name" value="DNL-TYPE ZINC FINGER PROTEIN"/>
    <property type="match status" value="1"/>
</dbReference>
<evidence type="ECO:0000256" key="5">
    <source>
        <dbReference type="SAM" id="MobiDB-lite"/>
    </source>
</evidence>
<gene>
    <name evidence="7" type="ORF">PICMEDRAFT_14771</name>
</gene>
<dbReference type="STRING" id="763406.A0A1E3NTA1"/>
<evidence type="ECO:0000313" key="7">
    <source>
        <dbReference type="EMBL" id="ODQ49302.1"/>
    </source>
</evidence>